<dbReference type="InterPro" id="IPR058248">
    <property type="entry name" value="Lxx211020-like"/>
</dbReference>
<keyword evidence="1" id="KW-1133">Transmembrane helix</keyword>
<sequence length="169" mass="17835">MNDEGGTSLYAGRVWAALPGVLAPVLACALALCGLSAWVAVGAAGGPSRIAVGDGRVFLAYGGKVETAAFFRITNSGESGDELLSVRSPDADDVMLSRTVERPGNVESMRMVDSAAVPARSVVRMTPEGLDVMLRPRKPLRLGDEVRFVLRFRHAGEVVVRAEVVRPGS</sequence>
<dbReference type="PANTHER" id="PTHR36302:SF1">
    <property type="entry name" value="COPPER CHAPERONE PCU(A)C"/>
    <property type="match status" value="1"/>
</dbReference>
<dbReference type="Proteomes" id="UP000656881">
    <property type="component" value="Unassembled WGS sequence"/>
</dbReference>
<protein>
    <submittedName>
        <fullName evidence="2">Membrane protein</fullName>
    </submittedName>
</protein>
<gene>
    <name evidence="2" type="ORF">GCM10012286_13900</name>
</gene>
<feature type="transmembrane region" description="Helical" evidence="1">
    <location>
        <begin position="20"/>
        <end position="41"/>
    </location>
</feature>
<dbReference type="Pfam" id="PF04314">
    <property type="entry name" value="PCuAC"/>
    <property type="match status" value="1"/>
</dbReference>
<dbReference type="InterPro" id="IPR007410">
    <property type="entry name" value="LpqE-like"/>
</dbReference>
<dbReference type="InterPro" id="IPR036182">
    <property type="entry name" value="PCuAC_sf"/>
</dbReference>
<comment type="caution">
    <text evidence="2">The sequence shown here is derived from an EMBL/GenBank/DDBJ whole genome shotgun (WGS) entry which is preliminary data.</text>
</comment>
<accession>A0ABQ2LKT4</accession>
<evidence type="ECO:0000256" key="1">
    <source>
        <dbReference type="SAM" id="Phobius"/>
    </source>
</evidence>
<dbReference type="RefSeq" id="WP_229696757.1">
    <property type="nucleotide sequence ID" value="NZ_BMNG01000003.1"/>
</dbReference>
<proteinExistence type="predicted"/>
<evidence type="ECO:0000313" key="3">
    <source>
        <dbReference type="Proteomes" id="UP000656881"/>
    </source>
</evidence>
<keyword evidence="1" id="KW-0812">Transmembrane</keyword>
<dbReference type="PANTHER" id="PTHR36302">
    <property type="entry name" value="BLR7088 PROTEIN"/>
    <property type="match status" value="1"/>
</dbReference>
<dbReference type="Gene3D" id="2.60.40.1890">
    <property type="entry name" value="PCu(A)C copper chaperone"/>
    <property type="match status" value="1"/>
</dbReference>
<evidence type="ECO:0000313" key="2">
    <source>
        <dbReference type="EMBL" id="GGO38605.1"/>
    </source>
</evidence>
<reference evidence="3" key="1">
    <citation type="journal article" date="2019" name="Int. J. Syst. Evol. Microbiol.">
        <title>The Global Catalogue of Microorganisms (GCM) 10K type strain sequencing project: providing services to taxonomists for standard genome sequencing and annotation.</title>
        <authorList>
            <consortium name="The Broad Institute Genomics Platform"/>
            <consortium name="The Broad Institute Genome Sequencing Center for Infectious Disease"/>
            <person name="Wu L."/>
            <person name="Ma J."/>
        </authorList>
    </citation>
    <scope>NUCLEOTIDE SEQUENCE [LARGE SCALE GENOMIC DNA]</scope>
    <source>
        <strain evidence="3">CGMCC 4.7349</strain>
    </source>
</reference>
<keyword evidence="1" id="KW-0472">Membrane</keyword>
<keyword evidence="3" id="KW-1185">Reference proteome</keyword>
<name>A0ABQ2LKT4_9ACTN</name>
<dbReference type="EMBL" id="BMNG01000003">
    <property type="protein sequence ID" value="GGO38605.1"/>
    <property type="molecule type" value="Genomic_DNA"/>
</dbReference>
<dbReference type="SUPFAM" id="SSF110087">
    <property type="entry name" value="DR1885-like metal-binding protein"/>
    <property type="match status" value="1"/>
</dbReference>
<organism evidence="2 3">
    <name type="scientific">Streptomyces lasiicapitis</name>
    <dbReference type="NCBI Taxonomy" id="1923961"/>
    <lineage>
        <taxon>Bacteria</taxon>
        <taxon>Bacillati</taxon>
        <taxon>Actinomycetota</taxon>
        <taxon>Actinomycetes</taxon>
        <taxon>Kitasatosporales</taxon>
        <taxon>Streptomycetaceae</taxon>
        <taxon>Streptomyces</taxon>
    </lineage>
</organism>